<dbReference type="OrthoDB" id="2434879at2759"/>
<dbReference type="AlphaFoldDB" id="A0A9P3HJB0"/>
<evidence type="ECO:0000313" key="3">
    <source>
        <dbReference type="EMBL" id="GJJ77759.1"/>
    </source>
</evidence>
<evidence type="ECO:0000313" key="4">
    <source>
        <dbReference type="Proteomes" id="UP000827284"/>
    </source>
</evidence>
<feature type="compositionally biased region" description="Polar residues" evidence="1">
    <location>
        <begin position="161"/>
        <end position="170"/>
    </location>
</feature>
<name>A0A9P3HJB0_9FUNG</name>
<dbReference type="Proteomes" id="UP000827284">
    <property type="component" value="Unassembled WGS sequence"/>
</dbReference>
<feature type="region of interest" description="Disordered" evidence="1">
    <location>
        <begin position="236"/>
        <end position="305"/>
    </location>
</feature>
<feature type="region of interest" description="Disordered" evidence="1">
    <location>
        <begin position="330"/>
        <end position="366"/>
    </location>
</feature>
<feature type="compositionally biased region" description="Polar residues" evidence="1">
    <location>
        <begin position="332"/>
        <end position="347"/>
    </location>
</feature>
<dbReference type="EMBL" id="BQFW01000014">
    <property type="protein sequence ID" value="GJJ77759.1"/>
    <property type="molecule type" value="Genomic_DNA"/>
</dbReference>
<feature type="region of interest" description="Disordered" evidence="1">
    <location>
        <begin position="161"/>
        <end position="205"/>
    </location>
</feature>
<keyword evidence="4" id="KW-1185">Reference proteome</keyword>
<evidence type="ECO:0000256" key="1">
    <source>
        <dbReference type="SAM" id="MobiDB-lite"/>
    </source>
</evidence>
<accession>A0A9P3HJB0</accession>
<feature type="domain" description="BRCT" evidence="2">
    <location>
        <begin position="67"/>
        <end position="92"/>
    </location>
</feature>
<protein>
    <recommendedName>
        <fullName evidence="2">BRCT domain-containing protein</fullName>
    </recommendedName>
</protein>
<feature type="compositionally biased region" description="Polar residues" evidence="1">
    <location>
        <begin position="244"/>
        <end position="275"/>
    </location>
</feature>
<proteinExistence type="predicted"/>
<feature type="compositionally biased region" description="Polar residues" evidence="1">
    <location>
        <begin position="178"/>
        <end position="204"/>
    </location>
</feature>
<organism evidence="3 4">
    <name type="scientific">Entomortierella parvispora</name>
    <dbReference type="NCBI Taxonomy" id="205924"/>
    <lineage>
        <taxon>Eukaryota</taxon>
        <taxon>Fungi</taxon>
        <taxon>Fungi incertae sedis</taxon>
        <taxon>Mucoromycota</taxon>
        <taxon>Mortierellomycotina</taxon>
        <taxon>Mortierellomycetes</taxon>
        <taxon>Mortierellales</taxon>
        <taxon>Mortierellaceae</taxon>
        <taxon>Entomortierella</taxon>
    </lineage>
</organism>
<gene>
    <name evidence="3" type="ORF">EMPS_10118</name>
</gene>
<feature type="compositionally biased region" description="Basic and acidic residues" evidence="1">
    <location>
        <begin position="348"/>
        <end position="366"/>
    </location>
</feature>
<dbReference type="InterPro" id="IPR001357">
    <property type="entry name" value="BRCT_dom"/>
</dbReference>
<dbReference type="PROSITE" id="PS50172">
    <property type="entry name" value="BRCT"/>
    <property type="match status" value="1"/>
</dbReference>
<comment type="caution">
    <text evidence="3">The sequence shown here is derived from an EMBL/GenBank/DDBJ whole genome shotgun (WGS) entry which is preliminary data.</text>
</comment>
<evidence type="ECO:0000259" key="2">
    <source>
        <dbReference type="PROSITE" id="PS50172"/>
    </source>
</evidence>
<reference evidence="3" key="2">
    <citation type="journal article" date="2022" name="Microbiol. Resour. Announc.">
        <title>Whole-Genome Sequence of Entomortierella parvispora E1425, a Mucoromycotan Fungus Associated with Burkholderiaceae-Related Endosymbiotic Bacteria.</title>
        <authorList>
            <person name="Herlambang A."/>
            <person name="Guo Y."/>
            <person name="Takashima Y."/>
            <person name="Narisawa K."/>
            <person name="Ohta H."/>
            <person name="Nishizawa T."/>
        </authorList>
    </citation>
    <scope>NUCLEOTIDE SEQUENCE</scope>
    <source>
        <strain evidence="3">E1425</strain>
    </source>
</reference>
<sequence>MSSSSPTHHIASPTIFHGLTAWFAPGLQSYVTSWITHGGLVKDIEEAEIAFVSDRTKQNGQTCRPMMKILRPEWIVDSITGKTVVSLNRYKRTFPALESWQASPYHCSSGDVDDDHGSAAIKSLQSGMEAFMNKNMLSFSPSPVALYQPSPDFQYLSLTNSNEARGSNGDSLKIGNHGTPSQSPTATTLPTATISPTATSQRQQRAIRDISIETTRTHSGTIDVAVKELDTFIQGDVSSESDDGTPTTQYWRTMGPSFSQKRTQNHPPVSDQSPIHISDSLPPQHGPKKRRLPETILRIKRPPPATRNIQLDEEFFCTDSEEDADLHFAAKEQSQTRSHSNSTISDSNVDRETEGNSRNKGHSTDREIISMDAEGYLQQVWSTLNSEQRSMLMGTSTQVLSIVNIPETDISMHRRKKNW</sequence>
<reference evidence="3" key="1">
    <citation type="submission" date="2021-11" db="EMBL/GenBank/DDBJ databases">
        <authorList>
            <person name="Herlambang A."/>
            <person name="Guo Y."/>
            <person name="Takashima Y."/>
            <person name="Nishizawa T."/>
        </authorList>
    </citation>
    <scope>NUCLEOTIDE SEQUENCE</scope>
    <source>
        <strain evidence="3">E1425</strain>
    </source>
</reference>